<reference evidence="3 4" key="1">
    <citation type="journal article" date="2007" name="Int. J. Syst. Evol. Microbiol.">
        <title>Description of Pelomonas aquatica sp. nov. and Pelomonas puraquae sp. nov., isolated from industrial and haemodialysis water.</title>
        <authorList>
            <person name="Gomila M."/>
            <person name="Bowien B."/>
            <person name="Falsen E."/>
            <person name="Moore E.R."/>
            <person name="Lalucat J."/>
        </authorList>
    </citation>
    <scope>NUCLEOTIDE SEQUENCE [LARGE SCALE GENOMIC DNA]</scope>
    <source>
        <strain evidence="3 4">CCUG 52769</strain>
    </source>
</reference>
<sequence>MSLHLFFPMRRAAIAWACALLPLAATAQMNNRAPSPEGCGDTHNLYGPFDYRTAAASTRYIVEFAHFTKGVETLTKGATGPFGGDIGYTLAVFPNHARAILTLERLVERMKKDPPEGADMTLECYYARGMNFAPDDHVFRMLYVSFLIRKQRLDEAQRFLAYVVERATDNPLTQFNAGMLYFDMKDYDKALVQAHRAMAMGMTRVELRNQLTAVGRWKDPEPEAPASAASAASAPAAAASAPASDVQPPR</sequence>
<name>A0A254NCJ0_9BURK</name>
<feature type="signal peptide" evidence="2">
    <location>
        <begin position="1"/>
        <end position="27"/>
    </location>
</feature>
<comment type="caution">
    <text evidence="3">The sequence shown here is derived from an EMBL/GenBank/DDBJ whole genome shotgun (WGS) entry which is preliminary data.</text>
</comment>
<dbReference type="RefSeq" id="WP_088481668.1">
    <property type="nucleotide sequence ID" value="NZ_NISI01000001.1"/>
</dbReference>
<feature type="region of interest" description="Disordered" evidence="1">
    <location>
        <begin position="216"/>
        <end position="250"/>
    </location>
</feature>
<feature type="chain" id="PRO_5012626123" description="ABC transporter permease" evidence="2">
    <location>
        <begin position="28"/>
        <end position="250"/>
    </location>
</feature>
<evidence type="ECO:0000256" key="2">
    <source>
        <dbReference type="SAM" id="SignalP"/>
    </source>
</evidence>
<dbReference type="Proteomes" id="UP000197446">
    <property type="component" value="Unassembled WGS sequence"/>
</dbReference>
<organism evidence="3 4">
    <name type="scientific">Roseateles puraquae</name>
    <dbReference type="NCBI Taxonomy" id="431059"/>
    <lineage>
        <taxon>Bacteria</taxon>
        <taxon>Pseudomonadati</taxon>
        <taxon>Pseudomonadota</taxon>
        <taxon>Betaproteobacteria</taxon>
        <taxon>Burkholderiales</taxon>
        <taxon>Sphaerotilaceae</taxon>
        <taxon>Roseateles</taxon>
    </lineage>
</organism>
<dbReference type="OrthoDB" id="8525350at2"/>
<dbReference type="SUPFAM" id="SSF48452">
    <property type="entry name" value="TPR-like"/>
    <property type="match status" value="1"/>
</dbReference>
<evidence type="ECO:0000256" key="1">
    <source>
        <dbReference type="SAM" id="MobiDB-lite"/>
    </source>
</evidence>
<dbReference type="InterPro" id="IPR011990">
    <property type="entry name" value="TPR-like_helical_dom_sf"/>
</dbReference>
<evidence type="ECO:0000313" key="4">
    <source>
        <dbReference type="Proteomes" id="UP000197446"/>
    </source>
</evidence>
<evidence type="ECO:0008006" key="5">
    <source>
        <dbReference type="Google" id="ProtNLM"/>
    </source>
</evidence>
<keyword evidence="4" id="KW-1185">Reference proteome</keyword>
<gene>
    <name evidence="3" type="ORF">CDO81_03080</name>
</gene>
<feature type="compositionally biased region" description="Low complexity" evidence="1">
    <location>
        <begin position="224"/>
        <end position="244"/>
    </location>
</feature>
<accession>A0A254NCJ0</accession>
<protein>
    <recommendedName>
        <fullName evidence="5">ABC transporter permease</fullName>
    </recommendedName>
</protein>
<dbReference type="Gene3D" id="1.25.40.10">
    <property type="entry name" value="Tetratricopeptide repeat domain"/>
    <property type="match status" value="1"/>
</dbReference>
<dbReference type="EMBL" id="NISI01000001">
    <property type="protein sequence ID" value="OWR05460.1"/>
    <property type="molecule type" value="Genomic_DNA"/>
</dbReference>
<proteinExistence type="predicted"/>
<keyword evidence="2" id="KW-0732">Signal</keyword>
<evidence type="ECO:0000313" key="3">
    <source>
        <dbReference type="EMBL" id="OWR05460.1"/>
    </source>
</evidence>
<dbReference type="AlphaFoldDB" id="A0A254NCJ0"/>